<dbReference type="InterPro" id="IPR000242">
    <property type="entry name" value="PTP_cat"/>
</dbReference>
<evidence type="ECO:0000313" key="10">
    <source>
        <dbReference type="Proteomes" id="UP000005408"/>
    </source>
</evidence>
<evidence type="ECO:0000256" key="5">
    <source>
        <dbReference type="SAM" id="Phobius"/>
    </source>
</evidence>
<feature type="domain" description="Tyrosine-protein phosphatase" evidence="7">
    <location>
        <begin position="434"/>
        <end position="686"/>
    </location>
</feature>
<evidence type="ECO:0000256" key="4">
    <source>
        <dbReference type="ARBA" id="ARBA00051722"/>
    </source>
</evidence>
<dbReference type="PROSITE" id="PS00383">
    <property type="entry name" value="TYR_PHOSPHATASE_1"/>
    <property type="match status" value="1"/>
</dbReference>
<dbReference type="EnsemblMetazoa" id="G8240.1">
    <property type="protein sequence ID" value="G8240.1:cds"/>
    <property type="gene ID" value="G8240"/>
</dbReference>
<proteinExistence type="predicted"/>
<dbReference type="Gene3D" id="2.170.300.10">
    <property type="entry name" value="Tie2 ligand-binding domain superfamily"/>
    <property type="match status" value="1"/>
</dbReference>
<organism evidence="9 10">
    <name type="scientific">Magallana gigas</name>
    <name type="common">Pacific oyster</name>
    <name type="synonym">Crassostrea gigas</name>
    <dbReference type="NCBI Taxonomy" id="29159"/>
    <lineage>
        <taxon>Eukaryota</taxon>
        <taxon>Metazoa</taxon>
        <taxon>Spiralia</taxon>
        <taxon>Lophotrochozoa</taxon>
        <taxon>Mollusca</taxon>
        <taxon>Bivalvia</taxon>
        <taxon>Autobranchia</taxon>
        <taxon>Pteriomorphia</taxon>
        <taxon>Ostreida</taxon>
        <taxon>Ostreoidea</taxon>
        <taxon>Ostreidae</taxon>
        <taxon>Magallana</taxon>
    </lineage>
</organism>
<dbReference type="SMART" id="SM00194">
    <property type="entry name" value="PTPc"/>
    <property type="match status" value="2"/>
</dbReference>
<protein>
    <recommendedName>
        <fullName evidence="1">protein-tyrosine-phosphatase</fullName>
        <ecNumber evidence="1">3.1.3.48</ecNumber>
    </recommendedName>
</protein>
<dbReference type="EC" id="3.1.3.48" evidence="1"/>
<dbReference type="PANTHER" id="PTHR19134:SF449">
    <property type="entry name" value="TYROSINE-PROTEIN PHOSPHATASE 1"/>
    <property type="match status" value="1"/>
</dbReference>
<dbReference type="Gene3D" id="3.90.190.10">
    <property type="entry name" value="Protein tyrosine phosphatase superfamily"/>
    <property type="match status" value="2"/>
</dbReference>
<keyword evidence="5" id="KW-0812">Transmembrane</keyword>
<accession>A0A8W8NUB8</accession>
<dbReference type="PRINTS" id="PR00700">
    <property type="entry name" value="PRTYPHPHTASE"/>
</dbReference>
<keyword evidence="5" id="KW-1133">Transmembrane helix</keyword>
<dbReference type="FunFam" id="3.90.190.10:FF:000102">
    <property type="entry name" value="Receptor-type tyrosine-protein phosphatase"/>
    <property type="match status" value="1"/>
</dbReference>
<feature type="domain" description="Tyrosine specific protein phosphatases" evidence="8">
    <location>
        <begin position="888"/>
        <end position="957"/>
    </location>
</feature>
<evidence type="ECO:0000256" key="3">
    <source>
        <dbReference type="ARBA" id="ARBA00022912"/>
    </source>
</evidence>
<sequence length="979" mass="111371">MRCLIVILIFIYPGRVCSMSNVALQRPVWEDSPWMGREDWRATKAVDGRTIFQCHQEFAYYELCELEVYGCRDYRYYGDNCNLQCPQNCQETRCNINTGRCLGCIPGYQGMNCSQDCGLHTYGLACRLNCGNCSRGEACNHVNGRCPRGCDKGVQGETCQEECRFGYYGENCTNQCSLNCNVTRRCDRFTGSCDGGCKPGWTGNICSQQCDSGKYGKNCLQNCGHCKQRDQCHYVDGFCAGGCSAGYNGSLCFEPCKYNLYGINCSKRCDTSCVNHACHHETGECLTQEQTSYIPTIPILGGSISVLIAVAVIIAVIVIYRRVQCGSGQQQKTEDEDASAPATSVHHSFQTTVPKLSNIYQNENKVLSKYKGKINEKGDKGIKCKDDDVDIDEKIHEENPYGDFYINEEPLMDIAIEQLWNVTEEKSRNEDDGFKKEYATLLYGERYPCEVGKLPENIPKNRFKTTFPYDHSRVCLAKKHSNYINANYIDGFGEENVYIAAQGPRQNTVGDFWFMIWQENVEQVVMLTNLTEGTKAKCVQYWPDIDKTMTCDIFSLITLDERKYANYCIRKVKVDYKKQNESRTISQYHYTAWPDHGTPDPLCLLLFHNHVTRTKYTRIKVPTLVHCSAGIGRTGTYIAIDALHKQGHTKRKINIAEYVKKMREKRMNMVQTYEQYKTIFLTLHEMLKAPVTVQNTTEFLEKLQITKADNPVNISLLRKEYQTLLSVRLHYKDEDYKMALQYRDYSLIRPLDKYIIYLSSSAANSGNYINAITLPSFSDQNAFIITNYPKPGDAVDFLRLITDFESEVVVSMEPLINEKHADEWSPVKGNPKTVTPFTIQLRSKQMTEIQSRTIQVTTDNGDTTYSIELAEPVIELSPNGSRAISQILGLVNFAKNIETGHPITVISKDGAALCGVFCAVYNLIQQLTMDDEVDVFSVVRLLQTRRPELCSSMEEYTLIHDALRSFIESRKGDNIYYNQ</sequence>
<comment type="catalytic activity">
    <reaction evidence="4">
        <text>O-phospho-L-tyrosyl-[protein] + H2O = L-tyrosyl-[protein] + phosphate</text>
        <dbReference type="Rhea" id="RHEA:10684"/>
        <dbReference type="Rhea" id="RHEA-COMP:10136"/>
        <dbReference type="Rhea" id="RHEA-COMP:20101"/>
        <dbReference type="ChEBI" id="CHEBI:15377"/>
        <dbReference type="ChEBI" id="CHEBI:43474"/>
        <dbReference type="ChEBI" id="CHEBI:46858"/>
        <dbReference type="ChEBI" id="CHEBI:61978"/>
        <dbReference type="EC" id="3.1.3.48"/>
    </reaction>
</comment>
<dbReference type="InterPro" id="IPR050348">
    <property type="entry name" value="Protein-Tyr_Phosphatase"/>
</dbReference>
<evidence type="ECO:0000259" key="8">
    <source>
        <dbReference type="PROSITE" id="PS50056"/>
    </source>
</evidence>
<dbReference type="PANTHER" id="PTHR19134">
    <property type="entry name" value="RECEPTOR-TYPE TYROSINE-PROTEIN PHOSPHATASE"/>
    <property type="match status" value="1"/>
</dbReference>
<dbReference type="AlphaFoldDB" id="A0A8W8NUB8"/>
<dbReference type="GO" id="GO:0004725">
    <property type="term" value="F:protein tyrosine phosphatase activity"/>
    <property type="evidence" value="ECO:0007669"/>
    <property type="project" value="UniProtKB-EC"/>
</dbReference>
<dbReference type="PROSITE" id="PS50055">
    <property type="entry name" value="TYR_PHOSPHATASE_PTP"/>
    <property type="match status" value="2"/>
</dbReference>
<dbReference type="InterPro" id="IPR000387">
    <property type="entry name" value="Tyr_Pase_dom"/>
</dbReference>
<reference evidence="9" key="1">
    <citation type="submission" date="2022-08" db="UniProtKB">
        <authorList>
            <consortium name="EnsemblMetazoa"/>
        </authorList>
    </citation>
    <scope>IDENTIFICATION</scope>
    <source>
        <strain evidence="9">05x7-T-G4-1.051#20</strain>
    </source>
</reference>
<feature type="domain" description="Tyrosine-protein phosphatase" evidence="7">
    <location>
        <begin position="717"/>
        <end position="966"/>
    </location>
</feature>
<keyword evidence="3" id="KW-0904">Protein phosphatase</keyword>
<dbReference type="SMART" id="SM00404">
    <property type="entry name" value="PTPc_motif"/>
    <property type="match status" value="2"/>
</dbReference>
<dbReference type="InterPro" id="IPR029021">
    <property type="entry name" value="Prot-tyrosine_phosphatase-like"/>
</dbReference>
<evidence type="ECO:0000313" key="9">
    <source>
        <dbReference type="EnsemblMetazoa" id="G8240.1:cds"/>
    </source>
</evidence>
<evidence type="ECO:0000256" key="1">
    <source>
        <dbReference type="ARBA" id="ARBA00013064"/>
    </source>
</evidence>
<keyword evidence="10" id="KW-1185">Reference proteome</keyword>
<feature type="domain" description="Tyrosine specific protein phosphatases" evidence="8">
    <location>
        <begin position="622"/>
        <end position="677"/>
    </location>
</feature>
<evidence type="ECO:0000256" key="2">
    <source>
        <dbReference type="ARBA" id="ARBA00022801"/>
    </source>
</evidence>
<keyword evidence="2" id="KW-0378">Hydrolase</keyword>
<evidence type="ECO:0000256" key="6">
    <source>
        <dbReference type="SAM" id="SignalP"/>
    </source>
</evidence>
<dbReference type="SUPFAM" id="SSF52799">
    <property type="entry name" value="(Phosphotyrosine protein) phosphatases II"/>
    <property type="match status" value="2"/>
</dbReference>
<dbReference type="PROSITE" id="PS50056">
    <property type="entry name" value="TYR_PHOSPHATASE_2"/>
    <property type="match status" value="2"/>
</dbReference>
<feature type="signal peptide" evidence="6">
    <location>
        <begin position="1"/>
        <end position="18"/>
    </location>
</feature>
<dbReference type="Proteomes" id="UP000005408">
    <property type="component" value="Unassembled WGS sequence"/>
</dbReference>
<name>A0A8W8NUB8_MAGGI</name>
<evidence type="ECO:0000259" key="7">
    <source>
        <dbReference type="PROSITE" id="PS50055"/>
    </source>
</evidence>
<keyword evidence="6" id="KW-0732">Signal</keyword>
<feature type="transmembrane region" description="Helical" evidence="5">
    <location>
        <begin position="297"/>
        <end position="320"/>
    </location>
</feature>
<keyword evidence="5" id="KW-0472">Membrane</keyword>
<dbReference type="InterPro" id="IPR003595">
    <property type="entry name" value="Tyr_Pase_cat"/>
</dbReference>
<dbReference type="Pfam" id="PF00102">
    <property type="entry name" value="Y_phosphatase"/>
    <property type="match status" value="2"/>
</dbReference>
<dbReference type="InterPro" id="IPR016130">
    <property type="entry name" value="Tyr_Pase_AS"/>
</dbReference>
<dbReference type="CDD" id="cd00047">
    <property type="entry name" value="PTPc"/>
    <property type="match status" value="1"/>
</dbReference>
<feature type="chain" id="PRO_5036459268" description="protein-tyrosine-phosphatase" evidence="6">
    <location>
        <begin position="19"/>
        <end position="979"/>
    </location>
</feature>